<evidence type="ECO:0000313" key="1">
    <source>
        <dbReference type="EMBL" id="ACL04570.1"/>
    </source>
</evidence>
<evidence type="ECO:0000313" key="2">
    <source>
        <dbReference type="Proteomes" id="UP000000739"/>
    </source>
</evidence>
<protein>
    <submittedName>
        <fullName evidence="1">Uncharacterized protein</fullName>
    </submittedName>
</protein>
<dbReference type="EMBL" id="CP001322">
    <property type="protein sequence ID" value="ACL04570.1"/>
    <property type="molecule type" value="Genomic_DNA"/>
</dbReference>
<dbReference type="AlphaFoldDB" id="B8FBC6"/>
<name>B8FBC6_DESAL</name>
<organism evidence="1 2">
    <name type="scientific">Desulfatibacillum aliphaticivorans</name>
    <dbReference type="NCBI Taxonomy" id="218208"/>
    <lineage>
        <taxon>Bacteria</taxon>
        <taxon>Pseudomonadati</taxon>
        <taxon>Thermodesulfobacteriota</taxon>
        <taxon>Desulfobacteria</taxon>
        <taxon>Desulfobacterales</taxon>
        <taxon>Desulfatibacillaceae</taxon>
        <taxon>Desulfatibacillum</taxon>
    </lineage>
</organism>
<dbReference type="HOGENOM" id="CLU_1376207_0_0_7"/>
<sequence>MLTGAIAAGVGEYVGGAGYFGDDFGPQLIGRSTVGALTGGVTSVIYGQDFFDGFMQGAKTAAIGFMCNHALHDIGNGVTKAMVEGTKAAGKALWETGKALLTNEDLHKGVMDGGMRAGGIVLGTKAFVSVKAVTIAWGTGAIATPALSFSRNGNNVFRIIDRANKWGFRIDRPHGGHMAKGTLNYIKRNWKHPHLWKW</sequence>
<dbReference type="KEGG" id="dal:Dalk_2880"/>
<reference evidence="1 2" key="1">
    <citation type="journal article" date="2012" name="Environ. Microbiol.">
        <title>The genome sequence of Desulfatibacillum alkenivorans AK-01: a blueprint for anaerobic alkane oxidation.</title>
        <authorList>
            <person name="Callaghan A.V."/>
            <person name="Morris B.E."/>
            <person name="Pereira I.A."/>
            <person name="McInerney M.J."/>
            <person name="Austin R.N."/>
            <person name="Groves J.T."/>
            <person name="Kukor J.J."/>
            <person name="Suflita J.M."/>
            <person name="Young L.Y."/>
            <person name="Zylstra G.J."/>
            <person name="Wawrik B."/>
        </authorList>
    </citation>
    <scope>NUCLEOTIDE SEQUENCE [LARGE SCALE GENOMIC DNA]</scope>
    <source>
        <strain evidence="1 2">AK-01</strain>
    </source>
</reference>
<dbReference type="Proteomes" id="UP000000739">
    <property type="component" value="Chromosome"/>
</dbReference>
<accession>B8FBC6</accession>
<keyword evidence="2" id="KW-1185">Reference proteome</keyword>
<dbReference type="RefSeq" id="WP_015947640.1">
    <property type="nucleotide sequence ID" value="NC_011768.1"/>
</dbReference>
<proteinExistence type="predicted"/>
<gene>
    <name evidence="1" type="ordered locus">Dalk_2880</name>
</gene>